<reference evidence="1 2" key="1">
    <citation type="submission" date="2021-05" db="EMBL/GenBank/DDBJ databases">
        <title>Novel Bacillus species.</title>
        <authorList>
            <person name="Liu G."/>
        </authorList>
    </citation>
    <scope>NUCLEOTIDE SEQUENCE [LARGE SCALE GENOMIC DNA]</scope>
    <source>
        <strain evidence="1 2">FJAT-49732</strain>
    </source>
</reference>
<dbReference type="SUPFAM" id="SSF52540">
    <property type="entry name" value="P-loop containing nucleoside triphosphate hydrolases"/>
    <property type="match status" value="1"/>
</dbReference>
<dbReference type="Pfam" id="PF13479">
    <property type="entry name" value="AAA_24"/>
    <property type="match status" value="1"/>
</dbReference>
<name>A0A942YIR8_9BACI</name>
<sequence length="367" mass="41194">MEVISGKIEKAKKVVLYGPEGIGKSSLAAQFPKPIFIDTEGSTTELNVDRLPKPTSWAMLQQQVDWVKQQVGRFQTLVIDTIDWAEMQCAESVCAQHGKKGVEDFGYGNGYVYVKEELGRFLNKLSDVVDVGINVVLTAHSQIVKFEQPDEMGAYDRYQLKLGKKTSSQTAPLVKEWADMVLFINYKTYSVAVDDKGKKHKAQGGVRTIFATHHPAWDAKNRHGLPDEFPLDYANIAHIFANVPNHQTAPVQQSEPVVQQQQEPIQQTQPIVEPTQPVQQQPMQNAPTSTVELNPAIPQSLRDLMIQSNVSEEEIQVVVSRKGYYPMETPINNYDPSFIDGVLVGAWPQVFGMVQEFRKTLPFKNII</sequence>
<dbReference type="InterPro" id="IPR027417">
    <property type="entry name" value="P-loop_NTPase"/>
</dbReference>
<dbReference type="RefSeq" id="WP_213109333.1">
    <property type="nucleotide sequence ID" value="NZ_JAGYPJ010000001.1"/>
</dbReference>
<dbReference type="GO" id="GO:0005524">
    <property type="term" value="F:ATP binding"/>
    <property type="evidence" value="ECO:0007669"/>
    <property type="project" value="UniProtKB-KW"/>
</dbReference>
<comment type="caution">
    <text evidence="1">The sequence shown here is derived from an EMBL/GenBank/DDBJ whole genome shotgun (WGS) entry which is preliminary data.</text>
</comment>
<evidence type="ECO:0000313" key="2">
    <source>
        <dbReference type="Proteomes" id="UP000682713"/>
    </source>
</evidence>
<gene>
    <name evidence="1" type="ORF">KHA93_02860</name>
</gene>
<keyword evidence="1" id="KW-0067">ATP-binding</keyword>
<proteinExistence type="predicted"/>
<dbReference type="AlphaFoldDB" id="A0A942YIR8"/>
<organism evidence="1 2">
    <name type="scientific">Lederbergia citrisecunda</name>
    <dbReference type="NCBI Taxonomy" id="2833583"/>
    <lineage>
        <taxon>Bacteria</taxon>
        <taxon>Bacillati</taxon>
        <taxon>Bacillota</taxon>
        <taxon>Bacilli</taxon>
        <taxon>Bacillales</taxon>
        <taxon>Bacillaceae</taxon>
        <taxon>Lederbergia</taxon>
    </lineage>
</organism>
<evidence type="ECO:0000313" key="1">
    <source>
        <dbReference type="EMBL" id="MBS4198588.1"/>
    </source>
</evidence>
<dbReference type="Proteomes" id="UP000682713">
    <property type="component" value="Unassembled WGS sequence"/>
</dbReference>
<protein>
    <submittedName>
        <fullName evidence="1">ATP-binding protein</fullName>
    </submittedName>
</protein>
<dbReference type="EMBL" id="JAGYPJ010000001">
    <property type="protein sequence ID" value="MBS4198588.1"/>
    <property type="molecule type" value="Genomic_DNA"/>
</dbReference>
<keyword evidence="2" id="KW-1185">Reference proteome</keyword>
<keyword evidence="1" id="KW-0547">Nucleotide-binding</keyword>
<accession>A0A942YIR8</accession>